<feature type="transmembrane region" description="Helical" evidence="2">
    <location>
        <begin position="46"/>
        <end position="68"/>
    </location>
</feature>
<dbReference type="Pfam" id="PF10646">
    <property type="entry name" value="Germane"/>
    <property type="match status" value="1"/>
</dbReference>
<proteinExistence type="predicted"/>
<protein>
    <submittedName>
        <fullName evidence="4">Sporulation and spore germination</fullName>
    </submittedName>
</protein>
<feature type="compositionally biased region" description="Polar residues" evidence="1">
    <location>
        <begin position="102"/>
        <end position="111"/>
    </location>
</feature>
<keyword evidence="2" id="KW-0472">Membrane</keyword>
<evidence type="ECO:0000313" key="5">
    <source>
        <dbReference type="Proteomes" id="UP000198215"/>
    </source>
</evidence>
<dbReference type="InterPro" id="IPR019606">
    <property type="entry name" value="GerMN"/>
</dbReference>
<gene>
    <name evidence="4" type="ORF">GA0070614_0393</name>
</gene>
<evidence type="ECO:0000259" key="3">
    <source>
        <dbReference type="Pfam" id="PF10646"/>
    </source>
</evidence>
<keyword evidence="2" id="KW-0812">Transmembrane</keyword>
<keyword evidence="2" id="KW-1133">Transmembrane helix</keyword>
<dbReference type="OrthoDB" id="9255860at2"/>
<feature type="region of interest" description="Disordered" evidence="1">
    <location>
        <begin position="75"/>
        <end position="121"/>
    </location>
</feature>
<evidence type="ECO:0000256" key="1">
    <source>
        <dbReference type="SAM" id="MobiDB-lite"/>
    </source>
</evidence>
<feature type="compositionally biased region" description="Low complexity" evidence="1">
    <location>
        <begin position="75"/>
        <end position="88"/>
    </location>
</feature>
<name>A0A1C5GUG6_9ACTN</name>
<feature type="domain" description="GerMN" evidence="3">
    <location>
        <begin position="132"/>
        <end position="245"/>
    </location>
</feature>
<dbReference type="RefSeq" id="WP_157744866.1">
    <property type="nucleotide sequence ID" value="NZ_LT607753.1"/>
</dbReference>
<organism evidence="4 5">
    <name type="scientific">Micromonospora coxensis</name>
    <dbReference type="NCBI Taxonomy" id="356852"/>
    <lineage>
        <taxon>Bacteria</taxon>
        <taxon>Bacillati</taxon>
        <taxon>Actinomycetota</taxon>
        <taxon>Actinomycetes</taxon>
        <taxon>Micromonosporales</taxon>
        <taxon>Micromonosporaceae</taxon>
        <taxon>Micromonospora</taxon>
    </lineage>
</organism>
<keyword evidence="5" id="KW-1185">Reference proteome</keyword>
<dbReference type="AlphaFoldDB" id="A0A1C5GUG6"/>
<reference evidence="5" key="1">
    <citation type="submission" date="2016-06" db="EMBL/GenBank/DDBJ databases">
        <authorList>
            <person name="Varghese N."/>
            <person name="Submissions Spin"/>
        </authorList>
    </citation>
    <scope>NUCLEOTIDE SEQUENCE [LARGE SCALE GENOMIC DNA]</scope>
    <source>
        <strain evidence="5">DSM 45161</strain>
    </source>
</reference>
<feature type="region of interest" description="Disordered" evidence="1">
    <location>
        <begin position="1"/>
        <end position="38"/>
    </location>
</feature>
<dbReference type="EMBL" id="LT607753">
    <property type="protein sequence ID" value="SCG37429.1"/>
    <property type="molecule type" value="Genomic_DNA"/>
</dbReference>
<evidence type="ECO:0000313" key="4">
    <source>
        <dbReference type="EMBL" id="SCG37429.1"/>
    </source>
</evidence>
<dbReference type="Proteomes" id="UP000198215">
    <property type="component" value="Chromosome I"/>
</dbReference>
<sequence length="259" mass="27409">MTDGIPDGEAMRDALRRMAGTAADTARPPDLGDLSHRARRRRVRSVAAAGLVAAAMVAVPVGVGVTAAPTREPRLAAPAPTAPAAQAPVPSPSGPADVPPTATASARTTETGGPIQPATEPTIGTRQVKLFLLREQAGQRCPQIVAVTREVPARSVAREALRALLDGPTPADRAAGLTSAFDGDAHRFRYLKLDGTNARADFTDLDGILAPDDSCEKTKLLEPMRRTLEQFGWITQARFSVRGDQRAFYVGILHDQVPD</sequence>
<evidence type="ECO:0000256" key="2">
    <source>
        <dbReference type="SAM" id="Phobius"/>
    </source>
</evidence>
<accession>A0A1C5GUG6</accession>